<gene>
    <name evidence="4" type="ordered locus">sce6372</name>
</gene>
<evidence type="ECO:0000256" key="1">
    <source>
        <dbReference type="ARBA" id="ARBA00023015"/>
    </source>
</evidence>
<proteinExistence type="predicted"/>
<name>A9GK65_SORC5</name>
<dbReference type="Gene3D" id="1.10.10.60">
    <property type="entry name" value="Homeodomain-like"/>
    <property type="match status" value="1"/>
</dbReference>
<dbReference type="STRING" id="448385.sce6372"/>
<keyword evidence="2" id="KW-0804">Transcription</keyword>
<dbReference type="InterPro" id="IPR002818">
    <property type="entry name" value="DJ-1/PfpI"/>
</dbReference>
<accession>A9GK65</accession>
<dbReference type="Proteomes" id="UP000002139">
    <property type="component" value="Chromosome"/>
</dbReference>
<dbReference type="InterPro" id="IPR052158">
    <property type="entry name" value="INH-QAR"/>
</dbReference>
<dbReference type="GO" id="GO:0043565">
    <property type="term" value="F:sequence-specific DNA binding"/>
    <property type="evidence" value="ECO:0007669"/>
    <property type="project" value="InterPro"/>
</dbReference>
<dbReference type="InterPro" id="IPR018060">
    <property type="entry name" value="HTH_AraC"/>
</dbReference>
<evidence type="ECO:0000259" key="3">
    <source>
        <dbReference type="PROSITE" id="PS01124"/>
    </source>
</evidence>
<evidence type="ECO:0000256" key="2">
    <source>
        <dbReference type="ARBA" id="ARBA00023163"/>
    </source>
</evidence>
<sequence length="338" mass="38065">MTDITPTTSPRTRHIAMLAFPDCQILDVCGPLEVFSFVNCWLHLTCNPDWTAYRFSVIAERAGPIRTMSGLQIIADHDLVDVGDDIDTLLVTGGIGVDRARSNPVLVDWIRSMDQRVRRIGSVCTGAFLLAEAGLLNGRRATTHWHWCQQLAEEYPDIRVEPDRLAIRDGSRYSSGGVTAGMDLALCMIEEDFGPEATAMVGRWLLVFPNRPGGQSQFNVALHNSSGARRDFRELQSWIDAHPEANLSVDALARRMHMSPRNFARLFEREVRLTPARFVEQSRLEKARAWLETSLSPVEMIAEKCGFGGAEAMRRCFQRNFKVSPLVYRSRFRRAGVL</sequence>
<dbReference type="PANTHER" id="PTHR43130">
    <property type="entry name" value="ARAC-FAMILY TRANSCRIPTIONAL REGULATOR"/>
    <property type="match status" value="1"/>
</dbReference>
<dbReference type="eggNOG" id="COG4977">
    <property type="taxonomic scope" value="Bacteria"/>
</dbReference>
<dbReference type="CDD" id="cd03137">
    <property type="entry name" value="GATase1_AraC_1"/>
    <property type="match status" value="1"/>
</dbReference>
<dbReference type="PROSITE" id="PS01124">
    <property type="entry name" value="HTH_ARAC_FAMILY_2"/>
    <property type="match status" value="1"/>
</dbReference>
<reference evidence="4 5" key="1">
    <citation type="journal article" date="2007" name="Nat. Biotechnol.">
        <title>Complete genome sequence of the myxobacterium Sorangium cellulosum.</title>
        <authorList>
            <person name="Schneiker S."/>
            <person name="Perlova O."/>
            <person name="Kaiser O."/>
            <person name="Gerth K."/>
            <person name="Alici A."/>
            <person name="Altmeyer M.O."/>
            <person name="Bartels D."/>
            <person name="Bekel T."/>
            <person name="Beyer S."/>
            <person name="Bode E."/>
            <person name="Bode H.B."/>
            <person name="Bolten C.J."/>
            <person name="Choudhuri J.V."/>
            <person name="Doss S."/>
            <person name="Elnakady Y.A."/>
            <person name="Frank B."/>
            <person name="Gaigalat L."/>
            <person name="Goesmann A."/>
            <person name="Groeger C."/>
            <person name="Gross F."/>
            <person name="Jelsbak L."/>
            <person name="Jelsbak L."/>
            <person name="Kalinowski J."/>
            <person name="Kegler C."/>
            <person name="Knauber T."/>
            <person name="Konietzny S."/>
            <person name="Kopp M."/>
            <person name="Krause L."/>
            <person name="Krug D."/>
            <person name="Linke B."/>
            <person name="Mahmud T."/>
            <person name="Martinez-Arias R."/>
            <person name="McHardy A.C."/>
            <person name="Merai M."/>
            <person name="Meyer F."/>
            <person name="Mormann S."/>
            <person name="Munoz-Dorado J."/>
            <person name="Perez J."/>
            <person name="Pradella S."/>
            <person name="Rachid S."/>
            <person name="Raddatz G."/>
            <person name="Rosenau F."/>
            <person name="Rueckert C."/>
            <person name="Sasse F."/>
            <person name="Scharfe M."/>
            <person name="Schuster S.C."/>
            <person name="Suen G."/>
            <person name="Treuner-Lange A."/>
            <person name="Velicer G.J."/>
            <person name="Vorholter F.-J."/>
            <person name="Weissman K.J."/>
            <person name="Welch R.D."/>
            <person name="Wenzel S.C."/>
            <person name="Whitworth D.E."/>
            <person name="Wilhelm S."/>
            <person name="Wittmann C."/>
            <person name="Bloecker H."/>
            <person name="Puehler A."/>
            <person name="Mueller R."/>
        </authorList>
    </citation>
    <scope>NUCLEOTIDE SEQUENCE [LARGE SCALE GENOMIC DNA]</scope>
    <source>
        <strain evidence="5">So ce56</strain>
    </source>
</reference>
<dbReference type="Pfam" id="PF01965">
    <property type="entry name" value="DJ-1_PfpI"/>
    <property type="match status" value="1"/>
</dbReference>
<dbReference type="SUPFAM" id="SSF52317">
    <property type="entry name" value="Class I glutamine amidotransferase-like"/>
    <property type="match status" value="1"/>
</dbReference>
<dbReference type="Gene3D" id="3.40.50.880">
    <property type="match status" value="1"/>
</dbReference>
<dbReference type="InterPro" id="IPR009057">
    <property type="entry name" value="Homeodomain-like_sf"/>
</dbReference>
<dbReference type="RefSeq" id="WP_012238988.1">
    <property type="nucleotide sequence ID" value="NC_010162.1"/>
</dbReference>
<evidence type="ECO:0000313" key="5">
    <source>
        <dbReference type="Proteomes" id="UP000002139"/>
    </source>
</evidence>
<dbReference type="GO" id="GO:0003700">
    <property type="term" value="F:DNA-binding transcription factor activity"/>
    <property type="evidence" value="ECO:0007669"/>
    <property type="project" value="InterPro"/>
</dbReference>
<dbReference type="EMBL" id="AM746676">
    <property type="protein sequence ID" value="CAN96539.1"/>
    <property type="molecule type" value="Genomic_DNA"/>
</dbReference>
<dbReference type="InterPro" id="IPR029062">
    <property type="entry name" value="Class_I_gatase-like"/>
</dbReference>
<protein>
    <submittedName>
        <fullName evidence="4">AraC-family transcriptional regulator</fullName>
    </submittedName>
</protein>
<dbReference type="AlphaFoldDB" id="A9GK65"/>
<dbReference type="HOGENOM" id="CLU_000445_59_0_7"/>
<keyword evidence="5" id="KW-1185">Reference proteome</keyword>
<evidence type="ECO:0000313" key="4">
    <source>
        <dbReference type="EMBL" id="CAN96539.1"/>
    </source>
</evidence>
<dbReference type="SMART" id="SM00342">
    <property type="entry name" value="HTH_ARAC"/>
    <property type="match status" value="1"/>
</dbReference>
<dbReference type="SUPFAM" id="SSF46689">
    <property type="entry name" value="Homeodomain-like"/>
    <property type="match status" value="2"/>
</dbReference>
<keyword evidence="1" id="KW-0805">Transcription regulation</keyword>
<dbReference type="KEGG" id="scl:sce6372"/>
<dbReference type="Pfam" id="PF12833">
    <property type="entry name" value="HTH_18"/>
    <property type="match status" value="1"/>
</dbReference>
<feature type="domain" description="HTH araC/xylS-type" evidence="3">
    <location>
        <begin position="233"/>
        <end position="331"/>
    </location>
</feature>
<organism evidence="4 5">
    <name type="scientific">Sorangium cellulosum (strain So ce56)</name>
    <name type="common">Polyangium cellulosum (strain So ce56)</name>
    <dbReference type="NCBI Taxonomy" id="448385"/>
    <lineage>
        <taxon>Bacteria</taxon>
        <taxon>Pseudomonadati</taxon>
        <taxon>Myxococcota</taxon>
        <taxon>Polyangia</taxon>
        <taxon>Polyangiales</taxon>
        <taxon>Polyangiaceae</taxon>
        <taxon>Sorangium</taxon>
    </lineage>
</organism>
<dbReference type="PANTHER" id="PTHR43130:SF3">
    <property type="entry name" value="HTH-TYPE TRANSCRIPTIONAL REGULATOR RV1931C"/>
    <property type="match status" value="1"/>
</dbReference>